<dbReference type="AlphaFoldDB" id="A0A5M4BAR6"/>
<organism evidence="1 2">
    <name type="scientific">Capnocytophaga felis</name>
    <dbReference type="NCBI Taxonomy" id="2267611"/>
    <lineage>
        <taxon>Bacteria</taxon>
        <taxon>Pseudomonadati</taxon>
        <taxon>Bacteroidota</taxon>
        <taxon>Flavobacteriia</taxon>
        <taxon>Flavobacteriales</taxon>
        <taxon>Flavobacteriaceae</taxon>
        <taxon>Capnocytophaga</taxon>
    </lineage>
</organism>
<name>A0A5M4BAR6_9FLAO</name>
<protein>
    <submittedName>
        <fullName evidence="1">Uncharacterized protein</fullName>
    </submittedName>
</protein>
<dbReference type="Proteomes" id="UP000398217">
    <property type="component" value="Unassembled WGS sequence"/>
</dbReference>
<gene>
    <name evidence="1" type="ORF">RCZ01_19860</name>
</gene>
<evidence type="ECO:0000313" key="2">
    <source>
        <dbReference type="Proteomes" id="UP000398217"/>
    </source>
</evidence>
<keyword evidence="2" id="KW-1185">Reference proteome</keyword>
<evidence type="ECO:0000313" key="1">
    <source>
        <dbReference type="EMBL" id="GET46684.1"/>
    </source>
</evidence>
<dbReference type="OrthoDB" id="1450717at2"/>
<dbReference type="InterPro" id="IPR058522">
    <property type="entry name" value="DUF8209"/>
</dbReference>
<dbReference type="RefSeq" id="WP_155285309.1">
    <property type="nucleotide sequence ID" value="NZ_BLBC01000013.1"/>
</dbReference>
<comment type="caution">
    <text evidence="1">The sequence shown here is derived from an EMBL/GenBank/DDBJ whole genome shotgun (WGS) entry which is preliminary data.</text>
</comment>
<accession>A0A5M4BAR6</accession>
<dbReference type="Pfam" id="PF26636">
    <property type="entry name" value="DUF8209"/>
    <property type="match status" value="1"/>
</dbReference>
<proteinExistence type="predicted"/>
<dbReference type="EMBL" id="BLBC01000013">
    <property type="protein sequence ID" value="GET46684.1"/>
    <property type="molecule type" value="Genomic_DNA"/>
</dbReference>
<reference evidence="2" key="1">
    <citation type="journal article" date="2020" name="Int. J. Syst. Evol. Microbiol.">
        <title>Capnocytophaga felis sp. nov. isolated from the feline oral cavity.</title>
        <authorList>
            <person name="Suzuki M."/>
            <person name="Umeda K."/>
            <person name="Kimura M."/>
            <person name="Imaoka K."/>
            <person name="Morikawa S."/>
            <person name="Maeda K."/>
        </authorList>
    </citation>
    <scope>NUCLEOTIDE SEQUENCE [LARGE SCALE GENOMIC DNA]</scope>
    <source>
        <strain evidence="2">KC07070</strain>
    </source>
</reference>
<sequence length="196" mass="21731">MNELSDFDFLNLIEKSRKNAQKKIQQGLTFVTPEKLLYDELKSNLFYLNSNHASYHCQIGKLENKTPYYERINYKEHITKSSIAAGMIAIGQPIIRKKVVMKGTVDSTSIASSFLSNIIKTKSSFRIYSINAQFRLVGTKNVGRAIGRLIPNIGVVLLVINAVDILIEIYQANKDNNRNSIFGGGIGGGGGASSLW</sequence>